<evidence type="ECO:0000259" key="2">
    <source>
        <dbReference type="SMART" id="SM00382"/>
    </source>
</evidence>
<organism evidence="3 4">
    <name type="scientific">Stenotrophomonas capsici</name>
    <dbReference type="NCBI Taxonomy" id="3110230"/>
    <lineage>
        <taxon>Bacteria</taxon>
        <taxon>Pseudomonadati</taxon>
        <taxon>Pseudomonadota</taxon>
        <taxon>Gammaproteobacteria</taxon>
        <taxon>Lysobacterales</taxon>
        <taxon>Lysobacteraceae</taxon>
        <taxon>Stenotrophomonas</taxon>
    </lineage>
</organism>
<proteinExistence type="predicted"/>
<dbReference type="InterPro" id="IPR036365">
    <property type="entry name" value="PGBD-like_sf"/>
</dbReference>
<feature type="compositionally biased region" description="Polar residues" evidence="1">
    <location>
        <begin position="1"/>
        <end position="10"/>
    </location>
</feature>
<dbReference type="PANTHER" id="PTHR35894:SF1">
    <property type="entry name" value="PHOSPHORIBULOKINASE _ URIDINE KINASE FAMILY"/>
    <property type="match status" value="1"/>
</dbReference>
<feature type="region of interest" description="Disordered" evidence="1">
    <location>
        <begin position="312"/>
        <end position="333"/>
    </location>
</feature>
<comment type="caution">
    <text evidence="3">The sequence shown here is derived from an EMBL/GenBank/DDBJ whole genome shotgun (WGS) entry which is preliminary data.</text>
</comment>
<evidence type="ECO:0000256" key="1">
    <source>
        <dbReference type="SAM" id="MobiDB-lite"/>
    </source>
</evidence>
<dbReference type="SUPFAM" id="SSF52540">
    <property type="entry name" value="P-loop containing nucleoside triphosphate hydrolases"/>
    <property type="match status" value="1"/>
</dbReference>
<gene>
    <name evidence="3" type="ORF">VA603_00710</name>
</gene>
<protein>
    <submittedName>
        <fullName evidence="3">AAA family ATPase</fullName>
    </submittedName>
</protein>
<dbReference type="Pfam" id="PF01471">
    <property type="entry name" value="PG_binding_1"/>
    <property type="match status" value="1"/>
</dbReference>
<dbReference type="Pfam" id="PF13401">
    <property type="entry name" value="AAA_22"/>
    <property type="match status" value="1"/>
</dbReference>
<dbReference type="Proteomes" id="UP001301653">
    <property type="component" value="Unassembled WGS sequence"/>
</dbReference>
<dbReference type="InterPro" id="IPR036366">
    <property type="entry name" value="PGBDSf"/>
</dbReference>
<name>A0ABU5UYA0_9GAMM</name>
<dbReference type="InterPro" id="IPR027417">
    <property type="entry name" value="P-loop_NTPase"/>
</dbReference>
<dbReference type="RefSeq" id="WP_323437643.1">
    <property type="nucleotide sequence ID" value="NZ_JAYFUH010000036.1"/>
</dbReference>
<dbReference type="EMBL" id="JAYFUH010000036">
    <property type="protein sequence ID" value="MEA5666058.1"/>
    <property type="molecule type" value="Genomic_DNA"/>
</dbReference>
<sequence>MNPATRQHLQQLGLERSPFPPTPDSAAYFQTDALERELVEATHCLRTRSGFVLLTGEVGTGKTTFLRRLMSTLEREDMVVSLVFNTYLQGNDLLAAVLRDFGLPAEGNAADNIDRLNRFLLERWQRQTTCVLLIDDAQNLDIESLELLRLLTCLESGQEKLLQIVLAGQPELLQVLAQPAIRQLSSRISKHAQLCALARDRTGDYVRFRLDSAGADGAIALDEAAITALHRASNGNPRHIHQIMDRCLYGLYGQAAGPRRIDAALIRTAAAEAGVQRRARALRYPWALAASLGGLLAVGGLVLSLRPGDTHAEPASTVASASPAAASAATAPPPQHCLARLGDGARRQVQVPSGAAPYLRQHDDLCVQATAQGALVTFVPRVPDADLLQQQPNTRLQQLQYRLQQQGHYDGQLDGRFGPLTQRALRRMQQHNALPATGTPDALTLHLLALPAAHADSPNDMDPSRNGHG</sequence>
<dbReference type="InterPro" id="IPR002477">
    <property type="entry name" value="Peptidoglycan-bd-like"/>
</dbReference>
<dbReference type="InterPro" id="IPR049945">
    <property type="entry name" value="AAA_22"/>
</dbReference>
<evidence type="ECO:0000313" key="3">
    <source>
        <dbReference type="EMBL" id="MEA5666058.1"/>
    </source>
</evidence>
<dbReference type="Gene3D" id="3.40.50.300">
    <property type="entry name" value="P-loop containing nucleotide triphosphate hydrolases"/>
    <property type="match status" value="1"/>
</dbReference>
<accession>A0ABU5UYA0</accession>
<evidence type="ECO:0000313" key="4">
    <source>
        <dbReference type="Proteomes" id="UP001301653"/>
    </source>
</evidence>
<keyword evidence="4" id="KW-1185">Reference proteome</keyword>
<dbReference type="InterPro" id="IPR003593">
    <property type="entry name" value="AAA+_ATPase"/>
</dbReference>
<dbReference type="Gene3D" id="1.10.101.10">
    <property type="entry name" value="PGBD-like superfamily/PGBD"/>
    <property type="match status" value="1"/>
</dbReference>
<dbReference type="InterPro" id="IPR052026">
    <property type="entry name" value="ExeA_AAA_ATPase_DNA-bind"/>
</dbReference>
<dbReference type="SMART" id="SM00382">
    <property type="entry name" value="AAA"/>
    <property type="match status" value="1"/>
</dbReference>
<dbReference type="PANTHER" id="PTHR35894">
    <property type="entry name" value="GENERAL SECRETION PATHWAY PROTEIN A-RELATED"/>
    <property type="match status" value="1"/>
</dbReference>
<feature type="domain" description="AAA+ ATPase" evidence="2">
    <location>
        <begin position="48"/>
        <end position="198"/>
    </location>
</feature>
<reference evidence="3 4" key="1">
    <citation type="submission" date="2023-12" db="EMBL/GenBank/DDBJ databases">
        <title>Stenotrophomonas guangdongensis sp. nov., isolated from wilted pepper plants (Capsicum annuum).</title>
        <authorList>
            <person name="Qiu M."/>
            <person name="Li Y."/>
            <person name="Liu Q."/>
            <person name="Zhang X."/>
            <person name="Huang Y."/>
            <person name="Guo R."/>
            <person name="Hu M."/>
            <person name="Zhou J."/>
            <person name="Zhou X."/>
        </authorList>
    </citation>
    <scope>NUCLEOTIDE SEQUENCE [LARGE SCALE GENOMIC DNA]</scope>
    <source>
        <strain evidence="3 4">MH1</strain>
    </source>
</reference>
<feature type="compositionally biased region" description="Low complexity" evidence="1">
    <location>
        <begin position="313"/>
        <end position="330"/>
    </location>
</feature>
<feature type="region of interest" description="Disordered" evidence="1">
    <location>
        <begin position="1"/>
        <end position="22"/>
    </location>
</feature>
<dbReference type="SUPFAM" id="SSF47090">
    <property type="entry name" value="PGBD-like"/>
    <property type="match status" value="1"/>
</dbReference>